<protein>
    <submittedName>
        <fullName evidence="1">Uncharacterized protein</fullName>
    </submittedName>
</protein>
<name>A0ABS9KK88_9BACT</name>
<evidence type="ECO:0000313" key="2">
    <source>
        <dbReference type="Proteomes" id="UP001165367"/>
    </source>
</evidence>
<accession>A0ABS9KK88</accession>
<proteinExistence type="predicted"/>
<keyword evidence="2" id="KW-1185">Reference proteome</keyword>
<reference evidence="1" key="1">
    <citation type="submission" date="2022-01" db="EMBL/GenBank/DDBJ databases">
        <authorList>
            <person name="Jo J.-H."/>
            <person name="Im W.-T."/>
        </authorList>
    </citation>
    <scope>NUCLEOTIDE SEQUENCE</scope>
    <source>
        <strain evidence="1">NA20</strain>
    </source>
</reference>
<dbReference type="EMBL" id="JAKLTR010000001">
    <property type="protein sequence ID" value="MCG2612731.1"/>
    <property type="molecule type" value="Genomic_DNA"/>
</dbReference>
<comment type="caution">
    <text evidence="1">The sequence shown here is derived from an EMBL/GenBank/DDBJ whole genome shotgun (WGS) entry which is preliminary data.</text>
</comment>
<dbReference type="Proteomes" id="UP001165367">
    <property type="component" value="Unassembled WGS sequence"/>
</dbReference>
<evidence type="ECO:0000313" key="1">
    <source>
        <dbReference type="EMBL" id="MCG2612731.1"/>
    </source>
</evidence>
<dbReference type="RefSeq" id="WP_237867960.1">
    <property type="nucleotide sequence ID" value="NZ_JAKLTR010000001.1"/>
</dbReference>
<sequence length="253" mass="27610">MANPHKFYLSHMNAKTGYRATWDPGRPLQIGQVGKLDGSGIFSVFSTLEKEGIPVEVLSDESAGEMDYTSNESVNISVKLAGSAPAAGSVLTDVEAGFSFEFKSEKAVVFQTSGHKTHQLVNLGEIEKAVLKKFNDGNWEKDWLIVTQLVVADTATIIISNSSNGKLELKAKAGAGTANLKLTDASLGLTVAREQGSTLKYITQNGLTPLYRLMGIRHPLFGKKQLATRSDKEQVDQEKFRLQEFDNGETEQQ</sequence>
<gene>
    <name evidence="1" type="ORF">LZZ85_00505</name>
</gene>
<organism evidence="1 2">
    <name type="scientific">Terrimonas ginsenosidimutans</name>
    <dbReference type="NCBI Taxonomy" id="2908004"/>
    <lineage>
        <taxon>Bacteria</taxon>
        <taxon>Pseudomonadati</taxon>
        <taxon>Bacteroidota</taxon>
        <taxon>Chitinophagia</taxon>
        <taxon>Chitinophagales</taxon>
        <taxon>Chitinophagaceae</taxon>
        <taxon>Terrimonas</taxon>
    </lineage>
</organism>